<dbReference type="CTD" id="151246"/>
<feature type="region of interest" description="Disordered" evidence="9">
    <location>
        <begin position="185"/>
        <end position="207"/>
    </location>
</feature>
<dbReference type="OrthoDB" id="5990092at2759"/>
<dbReference type="InterPro" id="IPR038889">
    <property type="entry name" value="Shugoshin1/2"/>
</dbReference>
<evidence type="ECO:0000256" key="6">
    <source>
        <dbReference type="ARBA" id="ARBA00023054"/>
    </source>
</evidence>
<dbReference type="FunCoup" id="A0A7N4Q0K0">
    <property type="interactions" value="1088"/>
</dbReference>
<feature type="compositionally biased region" description="Basic and acidic residues" evidence="9">
    <location>
        <begin position="1021"/>
        <end position="1033"/>
    </location>
</feature>
<evidence type="ECO:0000256" key="3">
    <source>
        <dbReference type="ARBA" id="ARBA00022454"/>
    </source>
</evidence>
<evidence type="ECO:0000256" key="1">
    <source>
        <dbReference type="ARBA" id="ARBA00004584"/>
    </source>
</evidence>
<evidence type="ECO:0000313" key="10">
    <source>
        <dbReference type="Ensembl" id="ENSSHAP00000044859.1"/>
    </source>
</evidence>
<feature type="compositionally biased region" description="Basic and acidic residues" evidence="9">
    <location>
        <begin position="1042"/>
        <end position="1051"/>
    </location>
</feature>
<dbReference type="GO" id="GO:0051177">
    <property type="term" value="P:meiotic sister chromatid cohesion"/>
    <property type="evidence" value="ECO:0007669"/>
    <property type="project" value="TreeGrafter"/>
</dbReference>
<keyword evidence="4" id="KW-0132">Cell division</keyword>
<dbReference type="KEGG" id="shr:100923590"/>
<dbReference type="GeneID" id="100923590"/>
<keyword evidence="3" id="KW-0158">Chromosome</keyword>
<feature type="compositionally biased region" description="Polar residues" evidence="9">
    <location>
        <begin position="237"/>
        <end position="257"/>
    </location>
</feature>
<dbReference type="RefSeq" id="XP_012400369.1">
    <property type="nucleotide sequence ID" value="XM_012544915.3"/>
</dbReference>
<feature type="region of interest" description="Disordered" evidence="9">
    <location>
        <begin position="769"/>
        <end position="788"/>
    </location>
</feature>
<evidence type="ECO:0000256" key="4">
    <source>
        <dbReference type="ARBA" id="ARBA00022618"/>
    </source>
</evidence>
<dbReference type="GO" id="GO:0007059">
    <property type="term" value="P:chromosome segregation"/>
    <property type="evidence" value="ECO:0007669"/>
    <property type="project" value="UniProtKB-KW"/>
</dbReference>
<dbReference type="GO" id="GO:0000776">
    <property type="term" value="C:kinetochore"/>
    <property type="evidence" value="ECO:0007669"/>
    <property type="project" value="TreeGrafter"/>
</dbReference>
<dbReference type="Ensembl" id="ENSSHAT00000030287.1">
    <property type="protein sequence ID" value="ENSSHAP00000044859.1"/>
    <property type="gene ID" value="ENSSHAG00000024050.1"/>
</dbReference>
<keyword evidence="7" id="KW-0131">Cell cycle</keyword>
<dbReference type="PANTHER" id="PTHR21577:SF3">
    <property type="entry name" value="SHUGOSHIN 1-RELATED"/>
    <property type="match status" value="1"/>
</dbReference>
<name>A0A7N4Q0K0_SARHA</name>
<dbReference type="InParanoid" id="A0A7N4Q0K0"/>
<protein>
    <submittedName>
        <fullName evidence="10">Shugoshin 2</fullName>
    </submittedName>
</protein>
<organism evidence="10 11">
    <name type="scientific">Sarcophilus harrisii</name>
    <name type="common">Tasmanian devil</name>
    <name type="synonym">Sarcophilus laniarius</name>
    <dbReference type="NCBI Taxonomy" id="9305"/>
    <lineage>
        <taxon>Eukaryota</taxon>
        <taxon>Metazoa</taxon>
        <taxon>Chordata</taxon>
        <taxon>Craniata</taxon>
        <taxon>Vertebrata</taxon>
        <taxon>Euteleostomi</taxon>
        <taxon>Mammalia</taxon>
        <taxon>Metatheria</taxon>
        <taxon>Dasyuromorphia</taxon>
        <taxon>Dasyuridae</taxon>
        <taxon>Sarcophilus</taxon>
    </lineage>
</organism>
<evidence type="ECO:0000256" key="7">
    <source>
        <dbReference type="ARBA" id="ARBA00023306"/>
    </source>
</evidence>
<feature type="compositionally biased region" description="Basic residues" evidence="9">
    <location>
        <begin position="412"/>
        <end position="426"/>
    </location>
</feature>
<sequence length="1051" mass="119145">MFASEMEDLGASGTSLLFNQRIKRYVKDKKTSKVNKLNTSLASKIKNKIINNSSIVKISLKHNNRALAQALSIEKENSRKLRTEKMLLQKEVEKLSFRNAFLRQKLNRLHKTLIETEAFISSNLISAIEMTSQPEDFQSPSLLLTSQKKKGIGNQQDLLHHSFGREIPHIRPTHLAMRVLLTSADDDDDGDDKETFHDNSFTTKKVPDSLTPVASKVSLSNEFHLELLQSSEKNDQEINAQDNPGRNFSTTNVLSTEHQSHPEESSKCESSSGELNNVQYAGQEKKKRSRSSSQSGNVTERKKRLPFWESNNFSAAIPLAVDLEQKVVSNDMLNQSNKINNSVDTDTKTQQNGLCHLNSQNQSESELNGELPTTMLPNDEQQLQKTIYEADMDITAGEISKIITIETAAKNKSNHKTKTSGKKAFRKVKDSSTEKNREKSKVQSKTSSSLHSEARDKVTEESSSLTLADGKSEDQTLTLETKQLDQLNTLKNMFQKTHEQNVANILQHHDKNNKARKTYVVSDEERVSLFPPMSNKSYQDNNCGMGCSFQTFDKGKDFRKTFVVDNSKKDACFPSQKDNETVPGILENLENELQTVLDCTEGSQSSSDCRTQDSLGVEKQITYVQPSKQRTTNLSRMSSKYSKKERTYELFSEINQLHENNDGVVYHKESHVEDLNSETNKSEKSTKYQVNSIKNASCVEVNKKMENYDQCSDLQKLDKKYSKNSLGKPMSLLIKSKPKTLMQATDLTQHSVPVESGSKYLRELKNYPESQNDHQKGQTQSTTTTLNKKKSLNSFMNVTAGNELHVKVSNKRRESKSKKSRKTYVVAPIEQNEVREKVPDTIEERLRSCDSEQVNQEQNLENEKTVKAKPNQSICNPVMESSSCHLKSLAQMDDSFNTRQFSPFSTLKEDLLNSGIPIAKDQKLSDDVTLKKPIFQVADTEQKHAFHEKTEGTIFLVDRRTETTGKDTKVLQDLRNISFVSSPKSQSTSSNDVSSILPIKRRRVAVCYKEPSLVRKLRRKEEFTNSDCVDTRPKKSKGRKKENKENPQEIF</sequence>
<evidence type="ECO:0000256" key="2">
    <source>
        <dbReference type="ARBA" id="ARBA00010845"/>
    </source>
</evidence>
<comment type="subcellular location">
    <subcellularLocation>
        <location evidence="1">Chromosome</location>
        <location evidence="1">Centromere</location>
    </subcellularLocation>
</comment>
<dbReference type="PANTHER" id="PTHR21577">
    <property type="entry name" value="SHUGOSHIN"/>
    <property type="match status" value="1"/>
</dbReference>
<proteinExistence type="inferred from homology"/>
<keyword evidence="8" id="KW-0137">Centromere</keyword>
<feature type="region of interest" description="Disordered" evidence="9">
    <location>
        <begin position="230"/>
        <end position="303"/>
    </location>
</feature>
<reference evidence="10" key="2">
    <citation type="submission" date="2025-08" db="UniProtKB">
        <authorList>
            <consortium name="Ensembl"/>
        </authorList>
    </citation>
    <scope>IDENTIFICATION</scope>
</reference>
<keyword evidence="11" id="KW-1185">Reference proteome</keyword>
<feature type="compositionally biased region" description="Basic and acidic residues" evidence="9">
    <location>
        <begin position="427"/>
        <end position="441"/>
    </location>
</feature>
<evidence type="ECO:0000313" key="11">
    <source>
        <dbReference type="Proteomes" id="UP000007648"/>
    </source>
</evidence>
<keyword evidence="6" id="KW-0175">Coiled coil</keyword>
<evidence type="ECO:0000256" key="8">
    <source>
        <dbReference type="ARBA" id="ARBA00023328"/>
    </source>
</evidence>
<comment type="similarity">
    <text evidence="2">Belongs to the shugoshin family.</text>
</comment>
<dbReference type="AlphaFoldDB" id="A0A7N4Q0K0"/>
<feature type="compositionally biased region" description="Basic and acidic residues" evidence="9">
    <location>
        <begin position="258"/>
        <end position="267"/>
    </location>
</feature>
<dbReference type="GeneTree" id="ENSGT00940000154107"/>
<feature type="region of interest" description="Disordered" evidence="9">
    <location>
        <begin position="411"/>
        <end position="473"/>
    </location>
</feature>
<feature type="region of interest" description="Disordered" evidence="9">
    <location>
        <begin position="1021"/>
        <end position="1051"/>
    </location>
</feature>
<dbReference type="GO" id="GO:0051301">
    <property type="term" value="P:cell division"/>
    <property type="evidence" value="ECO:0007669"/>
    <property type="project" value="UniProtKB-KW"/>
</dbReference>
<dbReference type="Proteomes" id="UP000007648">
    <property type="component" value="Unassembled WGS sequence"/>
</dbReference>
<reference evidence="10 11" key="1">
    <citation type="journal article" date="2011" name="Proc. Natl. Acad. Sci. U.S.A.">
        <title>Genetic diversity and population structure of the endangered marsupial Sarcophilus harrisii (Tasmanian devil).</title>
        <authorList>
            <person name="Miller W."/>
            <person name="Hayes V.M."/>
            <person name="Ratan A."/>
            <person name="Petersen D.C."/>
            <person name="Wittekindt N.E."/>
            <person name="Miller J."/>
            <person name="Walenz B."/>
            <person name="Knight J."/>
            <person name="Qi J."/>
            <person name="Zhao F."/>
            <person name="Wang Q."/>
            <person name="Bedoya-Reina O.C."/>
            <person name="Katiyar N."/>
            <person name="Tomsho L.P."/>
            <person name="Kasson L.M."/>
            <person name="Hardie R.A."/>
            <person name="Woodbridge P."/>
            <person name="Tindall E.A."/>
            <person name="Bertelsen M.F."/>
            <person name="Dixon D."/>
            <person name="Pyecroft S."/>
            <person name="Helgen K.M."/>
            <person name="Lesk A.M."/>
            <person name="Pringle T.H."/>
            <person name="Patterson N."/>
            <person name="Zhang Y."/>
            <person name="Kreiss A."/>
            <person name="Woods G.M."/>
            <person name="Jones M.E."/>
            <person name="Schuster S.C."/>
        </authorList>
    </citation>
    <scope>NUCLEOTIDE SEQUENCE [LARGE SCALE GENOMIC DNA]</scope>
</reference>
<gene>
    <name evidence="10" type="primary">SGO2</name>
</gene>
<evidence type="ECO:0000256" key="9">
    <source>
        <dbReference type="SAM" id="MobiDB-lite"/>
    </source>
</evidence>
<reference evidence="10" key="3">
    <citation type="submission" date="2025-09" db="UniProtKB">
        <authorList>
            <consortium name="Ensembl"/>
        </authorList>
    </citation>
    <scope>IDENTIFICATION</scope>
</reference>
<dbReference type="RefSeq" id="XP_031816083.1">
    <property type="nucleotide sequence ID" value="XM_031960223.1"/>
</dbReference>
<accession>A0A7N4Q0K0</accession>
<keyword evidence="5" id="KW-0159">Chromosome partition</keyword>
<evidence type="ECO:0000256" key="5">
    <source>
        <dbReference type="ARBA" id="ARBA00022829"/>
    </source>
</evidence>